<keyword evidence="2" id="KW-1133">Transmembrane helix</keyword>
<dbReference type="AlphaFoldDB" id="A0AAF0W4Y9"/>
<reference evidence="3" key="2">
    <citation type="submission" date="2022-03" db="EMBL/GenBank/DDBJ databases">
        <title>Draft title - Genomic analysis of global carrot germplasm unveils the trajectory of domestication and the origin of high carotenoid orange carrot.</title>
        <authorList>
            <person name="Iorizzo M."/>
            <person name="Ellison S."/>
            <person name="Senalik D."/>
            <person name="Macko-Podgorni A."/>
            <person name="Grzebelus D."/>
            <person name="Bostan H."/>
            <person name="Rolling W."/>
            <person name="Curaba J."/>
            <person name="Simon P."/>
        </authorList>
    </citation>
    <scope>NUCLEOTIDE SEQUENCE</scope>
    <source>
        <tissue evidence="3">Leaf</tissue>
    </source>
</reference>
<evidence type="ECO:0000313" key="4">
    <source>
        <dbReference type="Proteomes" id="UP000077755"/>
    </source>
</evidence>
<keyword evidence="2" id="KW-0812">Transmembrane</keyword>
<dbReference type="InterPro" id="IPR001563">
    <property type="entry name" value="Peptidase_S10"/>
</dbReference>
<evidence type="ECO:0000313" key="3">
    <source>
        <dbReference type="EMBL" id="WOG82196.1"/>
    </source>
</evidence>
<dbReference type="GO" id="GO:0006508">
    <property type="term" value="P:proteolysis"/>
    <property type="evidence" value="ECO:0007669"/>
    <property type="project" value="InterPro"/>
</dbReference>
<proteinExistence type="inferred from homology"/>
<dbReference type="GO" id="GO:0004185">
    <property type="term" value="F:serine-type carboxypeptidase activity"/>
    <property type="evidence" value="ECO:0007669"/>
    <property type="project" value="InterPro"/>
</dbReference>
<keyword evidence="2" id="KW-0472">Membrane</keyword>
<comment type="similarity">
    <text evidence="1">Belongs to the peptidase S10 family.</text>
</comment>
<keyword evidence="4" id="KW-1185">Reference proteome</keyword>
<sequence length="121" mass="13962">MALSFFMYSYILLFFVVLVLDGVVLARHIQPSELSHEAKAQQQADRIGRLPGQPAVSFKQYSGYVTVNETHGRALFYWFFEATESPEKKPLLLWLNGVRGFVSLVPLLVLKFNYFVVYFHL</sequence>
<name>A0AAF0W4Y9_DAUCS</name>
<accession>A0AAF0W4Y9</accession>
<evidence type="ECO:0000256" key="1">
    <source>
        <dbReference type="ARBA" id="ARBA00009431"/>
    </source>
</evidence>
<organism evidence="3 4">
    <name type="scientific">Daucus carota subsp. sativus</name>
    <name type="common">Carrot</name>
    <dbReference type="NCBI Taxonomy" id="79200"/>
    <lineage>
        <taxon>Eukaryota</taxon>
        <taxon>Viridiplantae</taxon>
        <taxon>Streptophyta</taxon>
        <taxon>Embryophyta</taxon>
        <taxon>Tracheophyta</taxon>
        <taxon>Spermatophyta</taxon>
        <taxon>Magnoliopsida</taxon>
        <taxon>eudicotyledons</taxon>
        <taxon>Gunneridae</taxon>
        <taxon>Pentapetalae</taxon>
        <taxon>asterids</taxon>
        <taxon>campanulids</taxon>
        <taxon>Apiales</taxon>
        <taxon>Apiaceae</taxon>
        <taxon>Apioideae</taxon>
        <taxon>Scandiceae</taxon>
        <taxon>Daucinae</taxon>
        <taxon>Daucus</taxon>
        <taxon>Daucus sect. Daucus</taxon>
    </lineage>
</organism>
<feature type="transmembrane region" description="Helical" evidence="2">
    <location>
        <begin position="98"/>
        <end position="119"/>
    </location>
</feature>
<dbReference type="SUPFAM" id="SSF53474">
    <property type="entry name" value="alpha/beta-Hydrolases"/>
    <property type="match status" value="1"/>
</dbReference>
<evidence type="ECO:0000256" key="2">
    <source>
        <dbReference type="SAM" id="Phobius"/>
    </source>
</evidence>
<dbReference type="Proteomes" id="UP000077755">
    <property type="component" value="Chromosome 1"/>
</dbReference>
<protein>
    <submittedName>
        <fullName evidence="3">Uncharacterized protein</fullName>
    </submittedName>
</protein>
<gene>
    <name evidence="3" type="ORF">DCAR_0101358</name>
</gene>
<dbReference type="EMBL" id="CP093343">
    <property type="protein sequence ID" value="WOG82196.1"/>
    <property type="molecule type" value="Genomic_DNA"/>
</dbReference>
<dbReference type="Pfam" id="PF00450">
    <property type="entry name" value="Peptidase_S10"/>
    <property type="match status" value="1"/>
</dbReference>
<feature type="transmembrane region" description="Helical" evidence="2">
    <location>
        <begin position="6"/>
        <end position="26"/>
    </location>
</feature>
<dbReference type="InterPro" id="IPR029058">
    <property type="entry name" value="AB_hydrolase_fold"/>
</dbReference>
<reference evidence="3" key="1">
    <citation type="journal article" date="2016" name="Nat. Genet.">
        <title>A high-quality carrot genome assembly provides new insights into carotenoid accumulation and asterid genome evolution.</title>
        <authorList>
            <person name="Iorizzo M."/>
            <person name="Ellison S."/>
            <person name="Senalik D."/>
            <person name="Zeng P."/>
            <person name="Satapoomin P."/>
            <person name="Huang J."/>
            <person name="Bowman M."/>
            <person name="Iovene M."/>
            <person name="Sanseverino W."/>
            <person name="Cavagnaro P."/>
            <person name="Yildiz M."/>
            <person name="Macko-Podgorni A."/>
            <person name="Moranska E."/>
            <person name="Grzebelus E."/>
            <person name="Grzebelus D."/>
            <person name="Ashrafi H."/>
            <person name="Zheng Z."/>
            <person name="Cheng S."/>
            <person name="Spooner D."/>
            <person name="Van Deynze A."/>
            <person name="Simon P."/>
        </authorList>
    </citation>
    <scope>NUCLEOTIDE SEQUENCE</scope>
    <source>
        <tissue evidence="3">Leaf</tissue>
    </source>
</reference>
<dbReference type="Gene3D" id="3.40.50.1820">
    <property type="entry name" value="alpha/beta hydrolase"/>
    <property type="match status" value="1"/>
</dbReference>